<proteinExistence type="predicted"/>
<accession>A0ABP9V747</accession>
<protein>
    <recommendedName>
        <fullName evidence="4">Carrier domain-containing protein</fullName>
    </recommendedName>
</protein>
<reference evidence="2 3" key="1">
    <citation type="submission" date="2024-02" db="EMBL/GenBank/DDBJ databases">
        <title>Rubritalea halochordaticola NBRC 107102.</title>
        <authorList>
            <person name="Ichikawa N."/>
            <person name="Katano-Makiyama Y."/>
            <person name="Hidaka K."/>
        </authorList>
    </citation>
    <scope>NUCLEOTIDE SEQUENCE [LARGE SCALE GENOMIC DNA]</scope>
    <source>
        <strain evidence="2 3">NBRC 107102</strain>
    </source>
</reference>
<sequence length="160" mass="17534">MKKGVCAILVLAAIFLIIGGFLYKIEAGSLSQIAKPLGGIYLAIVIAVSARLYKYYLTNSLIRDPEMDAKAVAELQNVSDDEQENCLYELVCGEFGLSRGLVGKSLGDELKVPLPEIESVVDTLERRFKLPIEVDEVDSSTSIAEIVELIQTRRQTPTSI</sequence>
<keyword evidence="1" id="KW-0812">Transmembrane</keyword>
<evidence type="ECO:0000313" key="3">
    <source>
        <dbReference type="Proteomes" id="UP001424741"/>
    </source>
</evidence>
<keyword evidence="1" id="KW-1133">Transmembrane helix</keyword>
<name>A0ABP9V747_9BACT</name>
<gene>
    <name evidence="2" type="ORF">Rhal01_03084</name>
</gene>
<evidence type="ECO:0000313" key="2">
    <source>
        <dbReference type="EMBL" id="GAA5496896.1"/>
    </source>
</evidence>
<feature type="transmembrane region" description="Helical" evidence="1">
    <location>
        <begin position="37"/>
        <end position="53"/>
    </location>
</feature>
<comment type="caution">
    <text evidence="2">The sequence shown here is derived from an EMBL/GenBank/DDBJ whole genome shotgun (WGS) entry which is preliminary data.</text>
</comment>
<keyword evidence="1" id="KW-0472">Membrane</keyword>
<organism evidence="2 3">
    <name type="scientific">Rubritalea halochordaticola</name>
    <dbReference type="NCBI Taxonomy" id="714537"/>
    <lineage>
        <taxon>Bacteria</taxon>
        <taxon>Pseudomonadati</taxon>
        <taxon>Verrucomicrobiota</taxon>
        <taxon>Verrucomicrobiia</taxon>
        <taxon>Verrucomicrobiales</taxon>
        <taxon>Rubritaleaceae</taxon>
        <taxon>Rubritalea</taxon>
    </lineage>
</organism>
<evidence type="ECO:0000256" key="1">
    <source>
        <dbReference type="SAM" id="Phobius"/>
    </source>
</evidence>
<dbReference type="RefSeq" id="WP_346189488.1">
    <property type="nucleotide sequence ID" value="NZ_BAABRL010000010.1"/>
</dbReference>
<keyword evidence="3" id="KW-1185">Reference proteome</keyword>
<dbReference type="EMBL" id="BAABRL010000010">
    <property type="protein sequence ID" value="GAA5496896.1"/>
    <property type="molecule type" value="Genomic_DNA"/>
</dbReference>
<dbReference type="Proteomes" id="UP001424741">
    <property type="component" value="Unassembled WGS sequence"/>
</dbReference>
<evidence type="ECO:0008006" key="4">
    <source>
        <dbReference type="Google" id="ProtNLM"/>
    </source>
</evidence>